<feature type="signal peptide" evidence="1">
    <location>
        <begin position="1"/>
        <end position="26"/>
    </location>
</feature>
<reference evidence="3" key="1">
    <citation type="journal article" date="2019" name="Int. J. Syst. Evol. Microbiol.">
        <title>The Global Catalogue of Microorganisms (GCM) 10K type strain sequencing project: providing services to taxonomists for standard genome sequencing and annotation.</title>
        <authorList>
            <consortium name="The Broad Institute Genomics Platform"/>
            <consortium name="The Broad Institute Genome Sequencing Center for Infectious Disease"/>
            <person name="Wu L."/>
            <person name="Ma J."/>
        </authorList>
    </citation>
    <scope>NUCLEOTIDE SEQUENCE [LARGE SCALE GENOMIC DNA]</scope>
    <source>
        <strain evidence="3">ICMP 6774ER</strain>
    </source>
</reference>
<dbReference type="Proteomes" id="UP001597368">
    <property type="component" value="Unassembled WGS sequence"/>
</dbReference>
<comment type="caution">
    <text evidence="2">The sequence shown here is derived from an EMBL/GenBank/DDBJ whole genome shotgun (WGS) entry which is preliminary data.</text>
</comment>
<feature type="chain" id="PRO_5047502310" evidence="1">
    <location>
        <begin position="27"/>
        <end position="119"/>
    </location>
</feature>
<dbReference type="EMBL" id="JBHUFV010000003">
    <property type="protein sequence ID" value="MFD1930415.1"/>
    <property type="molecule type" value="Genomic_DNA"/>
</dbReference>
<evidence type="ECO:0000256" key="1">
    <source>
        <dbReference type="SAM" id="SignalP"/>
    </source>
</evidence>
<gene>
    <name evidence="2" type="ORF">ACFSKW_02885</name>
</gene>
<keyword evidence="3" id="KW-1185">Reference proteome</keyword>
<evidence type="ECO:0000313" key="2">
    <source>
        <dbReference type="EMBL" id="MFD1930415.1"/>
    </source>
</evidence>
<name>A0ABW4SNL7_9ACTN</name>
<proteinExistence type="predicted"/>
<organism evidence="2 3">
    <name type="scientific">Nonomuraea mangrovi</name>
    <dbReference type="NCBI Taxonomy" id="2316207"/>
    <lineage>
        <taxon>Bacteria</taxon>
        <taxon>Bacillati</taxon>
        <taxon>Actinomycetota</taxon>
        <taxon>Actinomycetes</taxon>
        <taxon>Streptosporangiales</taxon>
        <taxon>Streptosporangiaceae</taxon>
        <taxon>Nonomuraea</taxon>
    </lineage>
</organism>
<dbReference type="RefSeq" id="WP_379568777.1">
    <property type="nucleotide sequence ID" value="NZ_JBHUFV010000003.1"/>
</dbReference>
<sequence>MIRVLVSLAIATALPLGLAPAAPAAAAPRDFCSGVPASRCLYGGDVGQAWAMAYATSASSAEKLAARLLSNAKAVRKAAGAPQDMDIWVVKGKDCYRTYLGRKPSRGCTYQHVARHFGS</sequence>
<accession>A0ABW4SNL7</accession>
<protein>
    <submittedName>
        <fullName evidence="2">Uncharacterized protein</fullName>
    </submittedName>
</protein>
<evidence type="ECO:0000313" key="3">
    <source>
        <dbReference type="Proteomes" id="UP001597368"/>
    </source>
</evidence>
<keyword evidence="1" id="KW-0732">Signal</keyword>